<dbReference type="OrthoDB" id="5694214at2"/>
<evidence type="ECO:0000259" key="8">
    <source>
        <dbReference type="Pfam" id="PF14322"/>
    </source>
</evidence>
<feature type="domain" description="RagB/SusD" evidence="7">
    <location>
        <begin position="360"/>
        <end position="511"/>
    </location>
</feature>
<evidence type="ECO:0000256" key="3">
    <source>
        <dbReference type="ARBA" id="ARBA00022729"/>
    </source>
</evidence>
<evidence type="ECO:0000256" key="4">
    <source>
        <dbReference type="ARBA" id="ARBA00023136"/>
    </source>
</evidence>
<evidence type="ECO:0000313" key="9">
    <source>
        <dbReference type="EMBL" id="QDO95220.1"/>
    </source>
</evidence>
<keyword evidence="3 6" id="KW-0732">Signal</keyword>
<feature type="domain" description="SusD-like N-terminal" evidence="8">
    <location>
        <begin position="33"/>
        <end position="227"/>
    </location>
</feature>
<dbReference type="PROSITE" id="PS51257">
    <property type="entry name" value="PROKAR_LIPOPROTEIN"/>
    <property type="match status" value="1"/>
</dbReference>
<accession>A0A516GV05</accession>
<feature type="chain" id="PRO_5021715441" evidence="6">
    <location>
        <begin position="21"/>
        <end position="513"/>
    </location>
</feature>
<proteinExistence type="inferred from homology"/>
<feature type="signal peptide" evidence="6">
    <location>
        <begin position="1"/>
        <end position="20"/>
    </location>
</feature>
<dbReference type="InterPro" id="IPR011990">
    <property type="entry name" value="TPR-like_helical_dom_sf"/>
</dbReference>
<protein>
    <submittedName>
        <fullName evidence="9">RagB/SusD family nutrient uptake outer membrane protein</fullName>
    </submittedName>
</protein>
<name>A0A516GV05_9FLAO</name>
<comment type="subcellular location">
    <subcellularLocation>
        <location evidence="1">Cell outer membrane</location>
    </subcellularLocation>
</comment>
<dbReference type="InterPro" id="IPR033985">
    <property type="entry name" value="SusD-like_N"/>
</dbReference>
<keyword evidence="5" id="KW-0998">Cell outer membrane</keyword>
<dbReference type="GO" id="GO:0009279">
    <property type="term" value="C:cell outer membrane"/>
    <property type="evidence" value="ECO:0007669"/>
    <property type="project" value="UniProtKB-SubCell"/>
</dbReference>
<dbReference type="KEGG" id="fop:FNB79_14980"/>
<organism evidence="9 10">
    <name type="scientific">Formosa sediminum</name>
    <dbReference type="NCBI Taxonomy" id="2594004"/>
    <lineage>
        <taxon>Bacteria</taxon>
        <taxon>Pseudomonadati</taxon>
        <taxon>Bacteroidota</taxon>
        <taxon>Flavobacteriia</taxon>
        <taxon>Flavobacteriales</taxon>
        <taxon>Flavobacteriaceae</taxon>
        <taxon>Formosa</taxon>
    </lineage>
</organism>
<dbReference type="SUPFAM" id="SSF48452">
    <property type="entry name" value="TPR-like"/>
    <property type="match status" value="1"/>
</dbReference>
<evidence type="ECO:0000313" key="10">
    <source>
        <dbReference type="Proteomes" id="UP000319209"/>
    </source>
</evidence>
<dbReference type="InterPro" id="IPR012944">
    <property type="entry name" value="SusD_RagB_dom"/>
</dbReference>
<evidence type="ECO:0000256" key="1">
    <source>
        <dbReference type="ARBA" id="ARBA00004442"/>
    </source>
</evidence>
<reference evidence="9 10" key="1">
    <citation type="submission" date="2019-07" db="EMBL/GenBank/DDBJ databases">
        <title>Genome sequencing for Formosa sp. PS13.</title>
        <authorList>
            <person name="Park S.-J."/>
        </authorList>
    </citation>
    <scope>NUCLEOTIDE SEQUENCE [LARGE SCALE GENOMIC DNA]</scope>
    <source>
        <strain evidence="9 10">PS13</strain>
    </source>
</reference>
<comment type="similarity">
    <text evidence="2">Belongs to the SusD family.</text>
</comment>
<evidence type="ECO:0000256" key="2">
    <source>
        <dbReference type="ARBA" id="ARBA00006275"/>
    </source>
</evidence>
<dbReference type="Pfam" id="PF14322">
    <property type="entry name" value="SusD-like_3"/>
    <property type="match status" value="1"/>
</dbReference>
<evidence type="ECO:0000259" key="7">
    <source>
        <dbReference type="Pfam" id="PF07980"/>
    </source>
</evidence>
<evidence type="ECO:0000256" key="6">
    <source>
        <dbReference type="SAM" id="SignalP"/>
    </source>
</evidence>
<dbReference type="CDD" id="cd08977">
    <property type="entry name" value="SusD"/>
    <property type="match status" value="1"/>
</dbReference>
<sequence>MIRNIFKINLWINLSVIVLSACTIVSCSNLEEDPSEVQLGESTLTSDDALEAVVTGMYRELMEGGAQWAQFQLAAFGGDDLTTHSASNKIAYRESDWRRQTSNTENIEMAYNTCYDVITLANIALDAQDNIISTDQSKVDRLIGEAYFMRAFSYMHLTKTYGRIPIQLVSNSNEDLPKATFLDIYSQIESDLLYAEALLPDVYPDVAVVGSRPSNGTAKAFLARLYLMWGGYPIKDESKYALAAEKAKEVIDNEGTYGFGLHSNFRELWTEANRFNQNESVFTLVSCTSCGVRNRTMGMLGMPSEAGGWTEIFSEIAFFEDMQEDAIKNGTENRFNDTYVLEAIDRAPSYPVGSEWATWSDPHPLFRKVVGGDLSEDGSKSTISDYNIYFMRYAEVLLNYAEATGRSGGNDPAAWAALNRVRNRAGATTELTSEDGTLTELAFLERKWEFAGEYLRMFDLVRTETLSEALANRSPVETVDIKNNTVPITSGGEEFYFSPIPQSEIDISPGLGD</sequence>
<evidence type="ECO:0000256" key="5">
    <source>
        <dbReference type="ARBA" id="ARBA00023237"/>
    </source>
</evidence>
<dbReference type="Pfam" id="PF07980">
    <property type="entry name" value="SusD_RagB"/>
    <property type="match status" value="1"/>
</dbReference>
<dbReference type="Gene3D" id="1.25.40.390">
    <property type="match status" value="1"/>
</dbReference>
<dbReference type="EMBL" id="CP041637">
    <property type="protein sequence ID" value="QDO95220.1"/>
    <property type="molecule type" value="Genomic_DNA"/>
</dbReference>
<dbReference type="RefSeq" id="WP_143382128.1">
    <property type="nucleotide sequence ID" value="NZ_CP041637.1"/>
</dbReference>
<dbReference type="AlphaFoldDB" id="A0A516GV05"/>
<keyword evidence="4" id="KW-0472">Membrane</keyword>
<keyword evidence="10" id="KW-1185">Reference proteome</keyword>
<dbReference type="Proteomes" id="UP000319209">
    <property type="component" value="Chromosome"/>
</dbReference>
<gene>
    <name evidence="9" type="ORF">FNB79_14980</name>
</gene>